<dbReference type="SUPFAM" id="SSF52972">
    <property type="entry name" value="ITPase-like"/>
    <property type="match status" value="1"/>
</dbReference>
<feature type="binding site" evidence="10">
    <location>
        <position position="176"/>
    </location>
    <ligand>
        <name>substrate</name>
    </ligand>
</feature>
<accession>D7UYD6</accession>
<comment type="cofactor">
    <cofactor evidence="10">
        <name>Mg(2+)</name>
        <dbReference type="ChEBI" id="CHEBI:18420"/>
    </cofactor>
    <text evidence="10">Binds 1 Mg(2+) ion per subunit.</text>
</comment>
<evidence type="ECO:0000256" key="6">
    <source>
        <dbReference type="ARBA" id="ARBA00022842"/>
    </source>
</evidence>
<keyword evidence="13" id="KW-1185">Reference proteome</keyword>
<dbReference type="eggNOG" id="COG0127">
    <property type="taxonomic scope" value="Bacteria"/>
</dbReference>
<keyword evidence="7 10" id="KW-0546">Nucleotide metabolism</keyword>
<dbReference type="CDD" id="cd00515">
    <property type="entry name" value="HAM1"/>
    <property type="match status" value="1"/>
</dbReference>
<evidence type="ECO:0000256" key="8">
    <source>
        <dbReference type="ARBA" id="ARBA00051875"/>
    </source>
</evidence>
<dbReference type="HOGENOM" id="CLU_082080_0_2_9"/>
<dbReference type="Pfam" id="PF01725">
    <property type="entry name" value="Ham1p_like"/>
    <property type="match status" value="1"/>
</dbReference>
<dbReference type="GO" id="GO:0035870">
    <property type="term" value="F:dITP diphosphatase activity"/>
    <property type="evidence" value="ECO:0007669"/>
    <property type="project" value="UniProtKB-UniRule"/>
</dbReference>
<evidence type="ECO:0000256" key="5">
    <source>
        <dbReference type="ARBA" id="ARBA00022801"/>
    </source>
</evidence>
<comment type="caution">
    <text evidence="12">The sequence shown here is derived from an EMBL/GenBank/DDBJ whole genome shotgun (WGS) entry which is preliminary data.</text>
</comment>
<dbReference type="InterPro" id="IPR020922">
    <property type="entry name" value="dITP/XTP_pyrophosphatase"/>
</dbReference>
<feature type="binding site" evidence="10">
    <location>
        <begin position="8"/>
        <end position="13"/>
    </location>
    <ligand>
        <name>substrate</name>
    </ligand>
</feature>
<sequence length="201" mass="22023">MKTLVIATANKGKAQEFQALFADYPVTIKTLLDFPEIGEIEETGTTFAENAALKAETVANLLNIPVLADDSGLIVDYLDGAPGVYSARYAGDGHDDKKNNKKLLKNLTGVPYEQRTARFHCTLAIAVPQQQTIFYSGEVSGYITEEERGASGFGYDPLFYLPNYQKTMAEIAASEKNKISHRANALAKLAKDIDILIQKID</sequence>
<evidence type="ECO:0000256" key="4">
    <source>
        <dbReference type="ARBA" id="ARBA00022741"/>
    </source>
</evidence>
<feature type="binding site" evidence="10">
    <location>
        <position position="71"/>
    </location>
    <ligand>
        <name>substrate</name>
    </ligand>
</feature>
<dbReference type="HAMAP" id="MF_01405">
    <property type="entry name" value="Non_canon_purine_NTPase"/>
    <property type="match status" value="1"/>
</dbReference>
<dbReference type="GO" id="GO:0000166">
    <property type="term" value="F:nucleotide binding"/>
    <property type="evidence" value="ECO:0007669"/>
    <property type="project" value="UniProtKB-KW"/>
</dbReference>
<dbReference type="EC" id="3.6.1.66" evidence="10"/>
<dbReference type="GO" id="GO:0009146">
    <property type="term" value="P:purine nucleoside triphosphate catabolic process"/>
    <property type="evidence" value="ECO:0007669"/>
    <property type="project" value="UniProtKB-UniRule"/>
</dbReference>
<comment type="catalytic activity">
    <reaction evidence="8 10">
        <text>dITP + H2O = dIMP + diphosphate + H(+)</text>
        <dbReference type="Rhea" id="RHEA:28342"/>
        <dbReference type="ChEBI" id="CHEBI:15377"/>
        <dbReference type="ChEBI" id="CHEBI:15378"/>
        <dbReference type="ChEBI" id="CHEBI:33019"/>
        <dbReference type="ChEBI" id="CHEBI:61194"/>
        <dbReference type="ChEBI" id="CHEBI:61382"/>
        <dbReference type="EC" id="3.6.1.66"/>
    </reaction>
</comment>
<dbReference type="EMBL" id="ACCR02000005">
    <property type="protein sequence ID" value="EFI83353.1"/>
    <property type="molecule type" value="Genomic_DNA"/>
</dbReference>
<comment type="similarity">
    <text evidence="1 10 11">Belongs to the HAM1 NTPase family.</text>
</comment>
<feature type="binding site" evidence="10">
    <location>
        <position position="70"/>
    </location>
    <ligand>
        <name>Mg(2+)</name>
        <dbReference type="ChEBI" id="CHEBI:18420"/>
    </ligand>
</feature>
<feature type="active site" description="Proton acceptor" evidence="10">
    <location>
        <position position="70"/>
    </location>
</feature>
<evidence type="ECO:0000256" key="3">
    <source>
        <dbReference type="ARBA" id="ARBA00022723"/>
    </source>
</evidence>
<comment type="subunit">
    <text evidence="2 10">Homodimer.</text>
</comment>
<feature type="binding site" evidence="10">
    <location>
        <position position="41"/>
    </location>
    <ligand>
        <name>Mg(2+)</name>
        <dbReference type="ChEBI" id="CHEBI:18420"/>
    </ligand>
</feature>
<reference evidence="12" key="1">
    <citation type="submission" date="2010-06" db="EMBL/GenBank/DDBJ databases">
        <authorList>
            <person name="Muzny D."/>
            <person name="Qin X."/>
            <person name="Buhay C."/>
            <person name="Dugan-Rocha S."/>
            <person name="Ding Y."/>
            <person name="Chen G."/>
            <person name="Hawes A."/>
            <person name="Holder M."/>
            <person name="Jhangiani S."/>
            <person name="Johnson A."/>
            <person name="Khan Z."/>
            <person name="Li Z."/>
            <person name="Liu W."/>
            <person name="Liu X."/>
            <person name="Perez L."/>
            <person name="Shen H."/>
            <person name="Wang Q."/>
            <person name="Watt J."/>
            <person name="Xi L."/>
            <person name="Xin Y."/>
            <person name="Zhou J."/>
            <person name="Deng J."/>
            <person name="Jiang H."/>
            <person name="Liu Y."/>
            <person name="Qu J."/>
            <person name="Song X.-Z."/>
            <person name="Zhang L."/>
            <person name="Villasana D."/>
            <person name="Johnson A."/>
            <person name="Liu J."/>
            <person name="Liyanage D."/>
            <person name="Lorensuhewa L."/>
            <person name="Robinson T."/>
            <person name="Song A."/>
            <person name="Song B.-B."/>
            <person name="Dinh H."/>
            <person name="Thornton R."/>
            <person name="Coyle M."/>
            <person name="Francisco L."/>
            <person name="Jackson L."/>
            <person name="Javaid M."/>
            <person name="Korchina V."/>
            <person name="Kovar C."/>
            <person name="Mata R."/>
            <person name="Mathew T."/>
            <person name="Ngo R."/>
            <person name="Nguyen L."/>
            <person name="Nguyen N."/>
            <person name="Okwuonu G."/>
            <person name="Ongeri F."/>
            <person name="Pham C."/>
            <person name="Simmons D."/>
            <person name="Wilczek-Boney K."/>
            <person name="Hale W."/>
            <person name="Jakkamsetti A."/>
            <person name="Pham P."/>
            <person name="Ruth R."/>
            <person name="San Lucas F."/>
            <person name="Warren J."/>
            <person name="Zhang J."/>
            <person name="Zhao Z."/>
            <person name="Zhou C."/>
            <person name="Zhu D."/>
            <person name="Lee S."/>
            <person name="Bess C."/>
            <person name="Blankenburg K."/>
            <person name="Forbes L."/>
            <person name="Fu Q."/>
            <person name="Gubbala S."/>
            <person name="Hirani K."/>
            <person name="Jayaseelan J.C."/>
            <person name="Lara F."/>
            <person name="Munidasa M."/>
            <person name="Palculict T."/>
            <person name="Patil S."/>
            <person name="Pu L.-L."/>
            <person name="Saada N."/>
            <person name="Tang L."/>
            <person name="Weissenberger G."/>
            <person name="Zhu Y."/>
            <person name="Hemphill L."/>
            <person name="Shang Y."/>
            <person name="Youmans B."/>
            <person name="Ayvaz T."/>
            <person name="Ross M."/>
            <person name="Santibanez J."/>
            <person name="Aqrawi P."/>
            <person name="Gross S."/>
            <person name="Joshi V."/>
            <person name="Fowler G."/>
            <person name="Nazareth L."/>
            <person name="Reid J."/>
            <person name="Worley K."/>
            <person name="Petrosino J."/>
            <person name="Highlander S."/>
            <person name="Gibbs R."/>
        </authorList>
    </citation>
    <scope>NUCLEOTIDE SEQUENCE [LARGE SCALE GENOMIC DNA]</scope>
    <source>
        <strain evidence="12">DSM 20601</strain>
    </source>
</reference>
<keyword evidence="4 10" id="KW-0547">Nucleotide-binding</keyword>
<dbReference type="GO" id="GO:0036220">
    <property type="term" value="F:ITP diphosphatase activity"/>
    <property type="evidence" value="ECO:0007669"/>
    <property type="project" value="UniProtKB-UniRule"/>
</dbReference>
<dbReference type="InterPro" id="IPR002637">
    <property type="entry name" value="RdgB/HAM1"/>
</dbReference>
<evidence type="ECO:0000256" key="1">
    <source>
        <dbReference type="ARBA" id="ARBA00008023"/>
    </source>
</evidence>
<dbReference type="GO" id="GO:0036222">
    <property type="term" value="F:XTP diphosphatase activity"/>
    <property type="evidence" value="ECO:0007669"/>
    <property type="project" value="UniProtKB-UniRule"/>
</dbReference>
<dbReference type="NCBIfam" id="TIGR00042">
    <property type="entry name" value="RdgB/HAM1 family non-canonical purine NTP pyrophosphatase"/>
    <property type="match status" value="1"/>
</dbReference>
<organism evidence="12 13">
    <name type="scientific">Listeria grayi DSM 20601</name>
    <dbReference type="NCBI Taxonomy" id="525367"/>
    <lineage>
        <taxon>Bacteria</taxon>
        <taxon>Bacillati</taxon>
        <taxon>Bacillota</taxon>
        <taxon>Bacilli</taxon>
        <taxon>Bacillales</taxon>
        <taxon>Listeriaceae</taxon>
        <taxon>Listeria</taxon>
    </lineage>
</organism>
<dbReference type="PANTHER" id="PTHR11067:SF9">
    <property type="entry name" value="INOSINE TRIPHOSPHATE PYROPHOSPHATASE"/>
    <property type="match status" value="1"/>
</dbReference>
<evidence type="ECO:0000313" key="12">
    <source>
        <dbReference type="EMBL" id="EFI83353.1"/>
    </source>
</evidence>
<evidence type="ECO:0000313" key="13">
    <source>
        <dbReference type="Proteomes" id="UP000010119"/>
    </source>
</evidence>
<protein>
    <recommendedName>
        <fullName evidence="10">dITP/XTP pyrophosphatase</fullName>
        <ecNumber evidence="10">3.6.1.66</ecNumber>
    </recommendedName>
    <alternativeName>
        <fullName evidence="10">Non-canonical purine NTP pyrophosphatase</fullName>
    </alternativeName>
    <alternativeName>
        <fullName evidence="10">Non-standard purine NTP pyrophosphatase</fullName>
    </alternativeName>
    <alternativeName>
        <fullName evidence="10">Nucleoside-triphosphate diphosphatase</fullName>
    </alternativeName>
    <alternativeName>
        <fullName evidence="10">Nucleoside-triphosphate pyrophosphatase</fullName>
        <shortName evidence="10">NTPase</shortName>
    </alternativeName>
</protein>
<dbReference type="GO" id="GO:0005829">
    <property type="term" value="C:cytosol"/>
    <property type="evidence" value="ECO:0007669"/>
    <property type="project" value="TreeGrafter"/>
</dbReference>
<evidence type="ECO:0000256" key="7">
    <source>
        <dbReference type="ARBA" id="ARBA00023080"/>
    </source>
</evidence>
<dbReference type="PANTHER" id="PTHR11067">
    <property type="entry name" value="INOSINE TRIPHOSPHATE PYROPHOSPHATASE/HAM1 PROTEIN"/>
    <property type="match status" value="1"/>
</dbReference>
<dbReference type="GO" id="GO:0009117">
    <property type="term" value="P:nucleotide metabolic process"/>
    <property type="evidence" value="ECO:0007669"/>
    <property type="project" value="UniProtKB-KW"/>
</dbReference>
<feature type="binding site" evidence="10">
    <location>
        <begin position="153"/>
        <end position="156"/>
    </location>
    <ligand>
        <name>substrate</name>
    </ligand>
</feature>
<dbReference type="RefSeq" id="WP_003755238.1">
    <property type="nucleotide sequence ID" value="NZ_GL538352.1"/>
</dbReference>
<comment type="catalytic activity">
    <reaction evidence="10">
        <text>ITP + H2O = IMP + diphosphate + H(+)</text>
        <dbReference type="Rhea" id="RHEA:29399"/>
        <dbReference type="ChEBI" id="CHEBI:15377"/>
        <dbReference type="ChEBI" id="CHEBI:15378"/>
        <dbReference type="ChEBI" id="CHEBI:33019"/>
        <dbReference type="ChEBI" id="CHEBI:58053"/>
        <dbReference type="ChEBI" id="CHEBI:61402"/>
        <dbReference type="EC" id="3.6.1.66"/>
    </reaction>
</comment>
<dbReference type="FunFam" id="3.90.950.10:FF:000001">
    <property type="entry name" value="dITP/XTP pyrophosphatase"/>
    <property type="match status" value="1"/>
</dbReference>
<comment type="catalytic activity">
    <reaction evidence="9 10">
        <text>XTP + H2O = XMP + diphosphate + H(+)</text>
        <dbReference type="Rhea" id="RHEA:28610"/>
        <dbReference type="ChEBI" id="CHEBI:15377"/>
        <dbReference type="ChEBI" id="CHEBI:15378"/>
        <dbReference type="ChEBI" id="CHEBI:33019"/>
        <dbReference type="ChEBI" id="CHEBI:57464"/>
        <dbReference type="ChEBI" id="CHEBI:61314"/>
        <dbReference type="EC" id="3.6.1.66"/>
    </reaction>
</comment>
<keyword evidence="3 10" id="KW-0479">Metal-binding</keyword>
<keyword evidence="5 10" id="KW-0378">Hydrolase</keyword>
<evidence type="ECO:0000256" key="9">
    <source>
        <dbReference type="ARBA" id="ARBA00052017"/>
    </source>
</evidence>
<dbReference type="InterPro" id="IPR029001">
    <property type="entry name" value="ITPase-like_fam"/>
</dbReference>
<dbReference type="GO" id="GO:0017111">
    <property type="term" value="F:ribonucleoside triphosphate phosphatase activity"/>
    <property type="evidence" value="ECO:0007669"/>
    <property type="project" value="InterPro"/>
</dbReference>
<evidence type="ECO:0000256" key="11">
    <source>
        <dbReference type="RuleBase" id="RU003781"/>
    </source>
</evidence>
<dbReference type="GO" id="GO:0046872">
    <property type="term" value="F:metal ion binding"/>
    <property type="evidence" value="ECO:0007669"/>
    <property type="project" value="UniProtKB-KW"/>
</dbReference>
<dbReference type="Proteomes" id="UP000010119">
    <property type="component" value="Unassembled WGS sequence"/>
</dbReference>
<evidence type="ECO:0000256" key="10">
    <source>
        <dbReference type="HAMAP-Rule" id="MF_01405"/>
    </source>
</evidence>
<comment type="function">
    <text evidence="10">Pyrophosphatase that catalyzes the hydrolysis of nucleoside triphosphates to their monophosphate derivatives, with a high preference for the non-canonical purine nucleotides XTP (xanthosine triphosphate), dITP (deoxyinosine triphosphate) and ITP. Seems to function as a house-cleaning enzyme that removes non-canonical purine nucleotides from the nucleotide pool, thus preventing their incorporation into DNA/RNA and avoiding chromosomal lesions.</text>
</comment>
<evidence type="ECO:0000256" key="2">
    <source>
        <dbReference type="ARBA" id="ARBA00011738"/>
    </source>
</evidence>
<dbReference type="Gene3D" id="3.90.950.10">
    <property type="match status" value="1"/>
</dbReference>
<dbReference type="STRING" id="525367.HMPREF0556_12038"/>
<feature type="binding site" evidence="10">
    <location>
        <begin position="181"/>
        <end position="182"/>
    </location>
    <ligand>
        <name>substrate</name>
    </ligand>
</feature>
<gene>
    <name evidence="12" type="primary">rdgB</name>
    <name evidence="12" type="ORF">HMPREF0556_12038</name>
</gene>
<proteinExistence type="inferred from homology"/>
<keyword evidence="6 10" id="KW-0460">Magnesium</keyword>
<dbReference type="AlphaFoldDB" id="D7UYD6"/>
<dbReference type="NCBIfam" id="NF011397">
    <property type="entry name" value="PRK14822.1"/>
    <property type="match status" value="1"/>
</dbReference>
<name>D7UYD6_LISGR</name>